<dbReference type="InterPro" id="IPR050585">
    <property type="entry name" value="Xaa-Pro_dipeptidyl-ppase/CocE"/>
</dbReference>
<dbReference type="EMBL" id="JACYFG010000006">
    <property type="protein sequence ID" value="MBD5778822.1"/>
    <property type="molecule type" value="Genomic_DNA"/>
</dbReference>
<evidence type="ECO:0000256" key="1">
    <source>
        <dbReference type="ARBA" id="ARBA00022801"/>
    </source>
</evidence>
<organism evidence="4 5">
    <name type="scientific">Pelagicoccus enzymogenes</name>
    <dbReference type="NCBI Taxonomy" id="2773457"/>
    <lineage>
        <taxon>Bacteria</taxon>
        <taxon>Pseudomonadati</taxon>
        <taxon>Verrucomicrobiota</taxon>
        <taxon>Opitutia</taxon>
        <taxon>Puniceicoccales</taxon>
        <taxon>Pelagicoccaceae</taxon>
        <taxon>Pelagicoccus</taxon>
    </lineage>
</organism>
<dbReference type="Pfam" id="PF08530">
    <property type="entry name" value="PepX_C"/>
    <property type="match status" value="1"/>
</dbReference>
<reference evidence="4" key="1">
    <citation type="submission" date="2020-09" db="EMBL/GenBank/DDBJ databases">
        <title>Pelagicoccus enzymogenes sp. nov. with an EPS production, isolated from marine sediment.</title>
        <authorList>
            <person name="Feng X."/>
        </authorList>
    </citation>
    <scope>NUCLEOTIDE SEQUENCE</scope>
    <source>
        <strain evidence="4">NFK12</strain>
    </source>
</reference>
<feature type="chain" id="PRO_5037311416" evidence="2">
    <location>
        <begin position="29"/>
        <end position="582"/>
    </location>
</feature>
<accession>A0A927F5Z3</accession>
<dbReference type="PANTHER" id="PTHR43056">
    <property type="entry name" value="PEPTIDASE S9 PROLYL OLIGOPEPTIDASE"/>
    <property type="match status" value="1"/>
</dbReference>
<gene>
    <name evidence="4" type="ORF">IEN85_04915</name>
</gene>
<dbReference type="InterPro" id="IPR029058">
    <property type="entry name" value="AB_hydrolase_fold"/>
</dbReference>
<dbReference type="InterPro" id="IPR005674">
    <property type="entry name" value="CocE/Ser_esterase"/>
</dbReference>
<dbReference type="NCBIfam" id="TIGR00976">
    <property type="entry name" value="CocE_NonD"/>
    <property type="match status" value="1"/>
</dbReference>
<protein>
    <submittedName>
        <fullName evidence="4">CocE/NonD family hydrolase</fullName>
    </submittedName>
</protein>
<dbReference type="PANTHER" id="PTHR43056:SF10">
    <property type="entry name" value="COCE_NOND FAMILY, PUTATIVE (AFU_ORTHOLOGUE AFUA_7G00600)-RELATED"/>
    <property type="match status" value="1"/>
</dbReference>
<dbReference type="SUPFAM" id="SSF49785">
    <property type="entry name" value="Galactose-binding domain-like"/>
    <property type="match status" value="1"/>
</dbReference>
<dbReference type="SUPFAM" id="SSF53474">
    <property type="entry name" value="alpha/beta-Hydrolases"/>
    <property type="match status" value="1"/>
</dbReference>
<dbReference type="InterPro" id="IPR008979">
    <property type="entry name" value="Galactose-bd-like_sf"/>
</dbReference>
<feature type="signal peptide" evidence="2">
    <location>
        <begin position="1"/>
        <end position="28"/>
    </location>
</feature>
<keyword evidence="2" id="KW-0732">Signal</keyword>
<dbReference type="AlphaFoldDB" id="A0A927F5Z3"/>
<dbReference type="RefSeq" id="WP_191615950.1">
    <property type="nucleotide sequence ID" value="NZ_JACYFG010000006.1"/>
</dbReference>
<proteinExistence type="predicted"/>
<comment type="caution">
    <text evidence="4">The sequence shown here is derived from an EMBL/GenBank/DDBJ whole genome shotgun (WGS) entry which is preliminary data.</text>
</comment>
<dbReference type="Gene3D" id="1.10.3020.10">
    <property type="entry name" value="alpha-amino acid ester hydrolase ( Helical cap domain)"/>
    <property type="match status" value="1"/>
</dbReference>
<evidence type="ECO:0000313" key="4">
    <source>
        <dbReference type="EMBL" id="MBD5778822.1"/>
    </source>
</evidence>
<dbReference type="Gene3D" id="3.40.50.1820">
    <property type="entry name" value="alpha/beta hydrolase"/>
    <property type="match status" value="1"/>
</dbReference>
<keyword evidence="5" id="KW-1185">Reference proteome</keyword>
<dbReference type="Gene3D" id="2.60.120.260">
    <property type="entry name" value="Galactose-binding domain-like"/>
    <property type="match status" value="1"/>
</dbReference>
<dbReference type="Pfam" id="PF02129">
    <property type="entry name" value="Peptidase_S15"/>
    <property type="match status" value="1"/>
</dbReference>
<name>A0A927F5Z3_9BACT</name>
<dbReference type="GO" id="GO:0008239">
    <property type="term" value="F:dipeptidyl-peptidase activity"/>
    <property type="evidence" value="ECO:0007669"/>
    <property type="project" value="InterPro"/>
</dbReference>
<sequence>MVHHCLAKFRFIACVCILSLAVAAPSNAQEKPKSAFPEDVQITYHFPVKMRDGVELATDIYLPDGSGGPFPTIFVRDIYTNGSAEIRQGYARHFTSNGYAFVFQICRGRYDSEGKWYPYFQEINDGDDAISWIAEQAWSDGKVGMFGSSYLASVQWLAALNDNPALVAIAPAVSPGNYYRDVAYPGGAFSLLSRASWGIGLTGSRTSMSYPISWENSVNHLPLKTLDRSLGFNIRHFQDWLDHPSYDSYWRPLNLETRANEMSVPALNIGGWYDAFLRSTIGSYVSMTKEARTEEARQNQRLVIGPWPHGWNRSSKTGDLDFGPDSLIDSEALHREWFDVWLKGKEPPEVAPVRLFVMGDNYWRDEYEWPLARTQYTPYYFHPDGALTAEAPAKPKASLSYTYDPENPVPTVGGNIMRTQVRGPRDQRPLDAREDILRFTTEPFEQKLEFTGPITANLHASSSATDTDFMVKLVVVRPDGMSFNLADGVIRARYREGFETPKLIEPGAILHYEIDVWATSYVVQKGERLRVDITSSNFPRLDRNPNTGAPFGETTEMIKAEQTIHLSKSHPSHIVLPLIPAD</sequence>
<dbReference type="InterPro" id="IPR013736">
    <property type="entry name" value="Xaa-Pro_dipept_C"/>
</dbReference>
<dbReference type="InterPro" id="IPR000383">
    <property type="entry name" value="Xaa-Pro-like_dom"/>
</dbReference>
<dbReference type="Proteomes" id="UP000622317">
    <property type="component" value="Unassembled WGS sequence"/>
</dbReference>
<dbReference type="SMART" id="SM00939">
    <property type="entry name" value="PepX_C"/>
    <property type="match status" value="1"/>
</dbReference>
<keyword evidence="1 4" id="KW-0378">Hydrolase</keyword>
<evidence type="ECO:0000259" key="3">
    <source>
        <dbReference type="SMART" id="SM00939"/>
    </source>
</evidence>
<evidence type="ECO:0000256" key="2">
    <source>
        <dbReference type="SAM" id="SignalP"/>
    </source>
</evidence>
<feature type="domain" description="Xaa-Pro dipeptidyl-peptidase C-terminal" evidence="3">
    <location>
        <begin position="335"/>
        <end position="575"/>
    </location>
</feature>
<evidence type="ECO:0000313" key="5">
    <source>
        <dbReference type="Proteomes" id="UP000622317"/>
    </source>
</evidence>